<sequence length="913" mass="102148">MKFLRTIILLNSIILLVSTGQQAFASAGFSMRQVLQQQDTTKRDTTRHNKIKPGETKVKGGDVKEGGVNAKGGPGKGTVVKQGDSKIEYSAVDSTKYSKDKSIIYLYGKARVIYQSFELDADYITYNSKTNTVFASGKKNAKGKYVGRPIFKMEKQGSSVADSLSYNTKSGKGTVYNTFTEQEGGFFSGGQSKRQPDNEIHVKGMTYSTCNLPHPHFGIFITKGIVTDKQIITGPVYLKIEDIPLPLGLPFAFFPKPNKRNSGVIIPNVGDDYTRGFFFRDGGYYLNLNDYWDAKILGTIYTRGSYGASITSNYVKRYKYNGSIKVDYNSNRYGLEGTPQYNPVKDYSIQWQHSQNANAHPGTNFNASVNIRTSGYNTNTAGGNSYDFRQITQNALSSSISYGRTFADGKVTFAAAARHSQNTQSKSVDVTLPDISLGVQSFSPFDSKTRVGDQKWYQKITVGYSMVASNSISTVDSLLFTKKAIDRLRNGFQHTVPVSINFTALKYFNFSAGGTYIERWQFQSTRQTAIRGILQNGVVQPYKTVIDTVQGFNRSGEYSINMGVSTKIYNTLQFKKMGNLKALRLVMTPNANFSYRPDFSDPSKGNYKELLYQDGTPVYDPVYNRNKRYSIHDGTLYGGPGEGRNASISFGLDNTLEAKVFSRKDTTGTGMKKVPIIQGLGFNGSYNFLAPSFKLSEISFNGRSQFTDKFGITYDGSFNPYAVRDSIFNGQIVGKNLVDRYTIPRLTRFSVSFGYSLNAEAFKARNDNLDKTKKQATQNGMTPEQAAQLAQVSSDPNAFVDFKIPWNFTFSYRFDYMRQANGLMPTATNTLNFNGDFNVTPKWKVQFTSGYDFKSAGLSPTSFSIYRDLHCWDMSIHWIPIGPYRSYNLTIKVKASILQDLKLSKQQAYYTRF</sequence>
<feature type="signal peptide" evidence="2">
    <location>
        <begin position="1"/>
        <end position="23"/>
    </location>
</feature>
<dbReference type="InterPro" id="IPR050218">
    <property type="entry name" value="LptD"/>
</dbReference>
<feature type="chain" id="PRO_5031299213" evidence="2">
    <location>
        <begin position="24"/>
        <end position="913"/>
    </location>
</feature>
<feature type="compositionally biased region" description="Basic and acidic residues" evidence="1">
    <location>
        <begin position="40"/>
        <end position="65"/>
    </location>
</feature>
<name>A0A7X0J213_9SPHI</name>
<organism evidence="4 5">
    <name type="scientific">Pedobacter cryoconitis</name>
    <dbReference type="NCBI Taxonomy" id="188932"/>
    <lineage>
        <taxon>Bacteria</taxon>
        <taxon>Pseudomonadati</taxon>
        <taxon>Bacteroidota</taxon>
        <taxon>Sphingobacteriia</taxon>
        <taxon>Sphingobacteriales</taxon>
        <taxon>Sphingobacteriaceae</taxon>
        <taxon>Pedobacter</taxon>
    </lineage>
</organism>
<comment type="caution">
    <text evidence="4">The sequence shown here is derived from an EMBL/GenBank/DDBJ whole genome shotgun (WGS) entry which is preliminary data.</text>
</comment>
<dbReference type="InterPro" id="IPR045659">
    <property type="entry name" value="LptD_2"/>
</dbReference>
<dbReference type="GO" id="GO:0009279">
    <property type="term" value="C:cell outer membrane"/>
    <property type="evidence" value="ECO:0007669"/>
    <property type="project" value="TreeGrafter"/>
</dbReference>
<dbReference type="PANTHER" id="PTHR30189">
    <property type="entry name" value="LPS-ASSEMBLY PROTEIN"/>
    <property type="match status" value="1"/>
</dbReference>
<dbReference type="EMBL" id="JACHCC010000003">
    <property type="protein sequence ID" value="MBB6499403.1"/>
    <property type="molecule type" value="Genomic_DNA"/>
</dbReference>
<evidence type="ECO:0000259" key="3">
    <source>
        <dbReference type="Pfam" id="PF19838"/>
    </source>
</evidence>
<protein>
    <submittedName>
        <fullName evidence="4">Lipopolysaccharide assembly outer membrane protein LptD (OstA)</fullName>
    </submittedName>
</protein>
<proteinExistence type="predicted"/>
<feature type="region of interest" description="Disordered" evidence="1">
    <location>
        <begin position="37"/>
        <end position="79"/>
    </location>
</feature>
<dbReference type="AlphaFoldDB" id="A0A7X0J213"/>
<accession>A0A7X0J213</accession>
<dbReference type="Gene3D" id="2.60.450.10">
    <property type="entry name" value="Lipopolysaccharide (LPS) transport protein A like domain"/>
    <property type="match status" value="1"/>
</dbReference>
<dbReference type="RefSeq" id="WP_184624126.1">
    <property type="nucleotide sequence ID" value="NZ_JACHCC010000003.1"/>
</dbReference>
<evidence type="ECO:0000256" key="1">
    <source>
        <dbReference type="SAM" id="MobiDB-lite"/>
    </source>
</evidence>
<evidence type="ECO:0000256" key="2">
    <source>
        <dbReference type="SAM" id="SignalP"/>
    </source>
</evidence>
<gene>
    <name evidence="4" type="ORF">HDF25_001544</name>
</gene>
<keyword evidence="2" id="KW-0732">Signal</keyword>
<evidence type="ECO:0000313" key="4">
    <source>
        <dbReference type="EMBL" id="MBB6499403.1"/>
    </source>
</evidence>
<dbReference type="Pfam" id="PF19838">
    <property type="entry name" value="LptD_2"/>
    <property type="match status" value="1"/>
</dbReference>
<feature type="domain" description="LPS-assembly protein LptD central" evidence="3">
    <location>
        <begin position="231"/>
        <end position="721"/>
    </location>
</feature>
<dbReference type="Proteomes" id="UP000521017">
    <property type="component" value="Unassembled WGS sequence"/>
</dbReference>
<dbReference type="PANTHER" id="PTHR30189:SF1">
    <property type="entry name" value="LPS-ASSEMBLY PROTEIN LPTD"/>
    <property type="match status" value="1"/>
</dbReference>
<reference evidence="4 5" key="1">
    <citation type="submission" date="2020-08" db="EMBL/GenBank/DDBJ databases">
        <title>Genomic Encyclopedia of Type Strains, Phase IV (KMG-V): Genome sequencing to study the core and pangenomes of soil and plant-associated prokaryotes.</title>
        <authorList>
            <person name="Whitman W."/>
        </authorList>
    </citation>
    <scope>NUCLEOTIDE SEQUENCE [LARGE SCALE GENOMIC DNA]</scope>
    <source>
        <strain evidence="4 5">M2T3</strain>
    </source>
</reference>
<dbReference type="GO" id="GO:1990351">
    <property type="term" value="C:transporter complex"/>
    <property type="evidence" value="ECO:0007669"/>
    <property type="project" value="TreeGrafter"/>
</dbReference>
<evidence type="ECO:0000313" key="5">
    <source>
        <dbReference type="Proteomes" id="UP000521017"/>
    </source>
</evidence>